<dbReference type="PANTHER" id="PTHR33706:SF1">
    <property type="entry name" value="TPR REPEAT PROTEIN"/>
    <property type="match status" value="1"/>
</dbReference>
<name>A0A8S1RYJ3_PAROT</name>
<sequence length="219" mass="25886">MIGTQAYEFGEYLNNNKIRRWIYIYEKKTIGGGFYDEQNQKNGKWTELSDEFRRVSQVLYNGEYRNGKKVGRWDSFFREEEKENFLEFVGGLYADQMQGESTKNGKWVELNNGFEKFSQITYNGQYKNGKKVGRWTAFYKDHGKVNFEEIGCGCYADQIEGESVKIGQWIVLSDQFDKYSQVTLIGEYQMGKRMVNGIFYIWEKKLVEDHMQLRQKGNP</sequence>
<dbReference type="AlphaFoldDB" id="A0A8S1RYJ3"/>
<dbReference type="EMBL" id="CAJJDP010000001">
    <property type="protein sequence ID" value="CAD8132507.1"/>
    <property type="molecule type" value="Genomic_DNA"/>
</dbReference>
<organism evidence="1 2">
    <name type="scientific">Paramecium octaurelia</name>
    <dbReference type="NCBI Taxonomy" id="43137"/>
    <lineage>
        <taxon>Eukaryota</taxon>
        <taxon>Sar</taxon>
        <taxon>Alveolata</taxon>
        <taxon>Ciliophora</taxon>
        <taxon>Intramacronucleata</taxon>
        <taxon>Oligohymenophorea</taxon>
        <taxon>Peniculida</taxon>
        <taxon>Parameciidae</taxon>
        <taxon>Paramecium</taxon>
    </lineage>
</organism>
<dbReference type="Proteomes" id="UP000683925">
    <property type="component" value="Unassembled WGS sequence"/>
</dbReference>
<protein>
    <recommendedName>
        <fullName evidence="3">MORN repeat protein</fullName>
    </recommendedName>
</protein>
<evidence type="ECO:0008006" key="3">
    <source>
        <dbReference type="Google" id="ProtNLM"/>
    </source>
</evidence>
<dbReference type="PANTHER" id="PTHR33706">
    <property type="entry name" value="MORN VARIANT REPEAT PROTEIN"/>
    <property type="match status" value="1"/>
</dbReference>
<comment type="caution">
    <text evidence="1">The sequence shown here is derived from an EMBL/GenBank/DDBJ whole genome shotgun (WGS) entry which is preliminary data.</text>
</comment>
<evidence type="ECO:0000313" key="2">
    <source>
        <dbReference type="Proteomes" id="UP000683925"/>
    </source>
</evidence>
<evidence type="ECO:0000313" key="1">
    <source>
        <dbReference type="EMBL" id="CAD8132507.1"/>
    </source>
</evidence>
<keyword evidence="2" id="KW-1185">Reference proteome</keyword>
<gene>
    <name evidence="1" type="ORF">POCTA_138.1.T0030471</name>
</gene>
<reference evidence="1" key="1">
    <citation type="submission" date="2021-01" db="EMBL/GenBank/DDBJ databases">
        <authorList>
            <consortium name="Genoscope - CEA"/>
            <person name="William W."/>
        </authorList>
    </citation>
    <scope>NUCLEOTIDE SEQUENCE</scope>
</reference>
<dbReference type="OrthoDB" id="10473086at2759"/>
<accession>A0A8S1RYJ3</accession>
<proteinExistence type="predicted"/>